<dbReference type="Proteomes" id="UP000186851">
    <property type="component" value="Chromosome"/>
</dbReference>
<dbReference type="EMBL" id="CP091871">
    <property type="protein sequence ID" value="WEU40759.1"/>
    <property type="molecule type" value="Genomic_DNA"/>
</dbReference>
<protein>
    <submittedName>
        <fullName evidence="1">Uncharacterized protein</fullName>
    </submittedName>
</protein>
<organism evidence="1 2">
    <name type="scientific">Odinarchaeota yellowstonii (strain LCB_4)</name>
    <dbReference type="NCBI Taxonomy" id="1841599"/>
    <lineage>
        <taxon>Archaea</taxon>
        <taxon>Promethearchaeati</taxon>
        <taxon>Candidatus Odinarchaeota</taxon>
        <taxon>Candidatus Odinarchaeia</taxon>
        <taxon>Candidatus Odinarchaeales</taxon>
        <taxon>Candidatus Odinarchaeaceae</taxon>
        <taxon>Candidatus Odinarchaeum</taxon>
    </lineage>
</organism>
<reference evidence="1" key="2">
    <citation type="journal article" date="2022" name="Nat. Microbiol.">
        <title>A closed Candidatus Odinarchaeum chromosome exposes Asgard archaeal viruses.</title>
        <authorList>
            <person name="Tamarit D."/>
            <person name="Caceres E.F."/>
            <person name="Krupovic M."/>
            <person name="Nijland R."/>
            <person name="Eme L."/>
            <person name="Robinson N.P."/>
            <person name="Ettema T.J.G."/>
        </authorList>
    </citation>
    <scope>NUCLEOTIDE SEQUENCE</scope>
    <source>
        <strain evidence="1">LCB_4</strain>
    </source>
</reference>
<dbReference type="AlphaFoldDB" id="A0AAF0D346"/>
<reference evidence="1" key="1">
    <citation type="journal article" date="2017" name="Nature">
        <title>Asgard archaea illuminate the origin of eukaryotic cellular complexity.</title>
        <authorList>
            <person name="Zaremba-Niedzwiedzka K."/>
            <person name="Caceres E.F."/>
            <person name="Saw J.H."/>
            <person name="Backstrom D."/>
            <person name="Juzokaite L."/>
            <person name="Vancaester E."/>
            <person name="Seitz K.W."/>
            <person name="Anantharaman K."/>
            <person name="Starnawski P."/>
            <person name="Kjeldsen K.U."/>
            <person name="Scott M.B."/>
            <person name="Nunoura T."/>
            <person name="Banfield J.F."/>
            <person name="Schramm A."/>
            <person name="Baker B.J."/>
            <person name="Spang A."/>
            <person name="Ettema T.J.G."/>
        </authorList>
    </citation>
    <scope>NUCLEOTIDE SEQUENCE</scope>
    <source>
        <strain evidence="1">LCB_4</strain>
    </source>
</reference>
<sequence>MNSNGRLAEINCGLPNALNLRMNYMVGNALFKLSQLRVGGKGALTTTSPKKKAGFIYLNFEYQKPSPILKRVSLRWIQ</sequence>
<accession>A0AAF0D346</accession>
<evidence type="ECO:0000313" key="2">
    <source>
        <dbReference type="Proteomes" id="UP000186851"/>
    </source>
</evidence>
<gene>
    <name evidence="1" type="ORF">OdinLCB4_002225</name>
</gene>
<dbReference type="KEGG" id="oyw:OdinLCB4_002225"/>
<proteinExistence type="predicted"/>
<name>A0AAF0D346_ODILC</name>
<evidence type="ECO:0000313" key="1">
    <source>
        <dbReference type="EMBL" id="WEU40759.1"/>
    </source>
</evidence>